<organism evidence="2 3">
    <name type="scientific">Striga asiatica</name>
    <name type="common">Asiatic witchweed</name>
    <name type="synonym">Buchnera asiatica</name>
    <dbReference type="NCBI Taxonomy" id="4170"/>
    <lineage>
        <taxon>Eukaryota</taxon>
        <taxon>Viridiplantae</taxon>
        <taxon>Streptophyta</taxon>
        <taxon>Embryophyta</taxon>
        <taxon>Tracheophyta</taxon>
        <taxon>Spermatophyta</taxon>
        <taxon>Magnoliopsida</taxon>
        <taxon>eudicotyledons</taxon>
        <taxon>Gunneridae</taxon>
        <taxon>Pentapetalae</taxon>
        <taxon>asterids</taxon>
        <taxon>lamiids</taxon>
        <taxon>Lamiales</taxon>
        <taxon>Orobanchaceae</taxon>
        <taxon>Buchnereae</taxon>
        <taxon>Striga</taxon>
    </lineage>
</organism>
<reference evidence="3" key="1">
    <citation type="journal article" date="2019" name="Curr. Biol.">
        <title>Genome Sequence of Striga asiatica Provides Insight into the Evolution of Plant Parasitism.</title>
        <authorList>
            <person name="Yoshida S."/>
            <person name="Kim S."/>
            <person name="Wafula E.K."/>
            <person name="Tanskanen J."/>
            <person name="Kim Y.M."/>
            <person name="Honaas L."/>
            <person name="Yang Z."/>
            <person name="Spallek T."/>
            <person name="Conn C.E."/>
            <person name="Ichihashi Y."/>
            <person name="Cheong K."/>
            <person name="Cui S."/>
            <person name="Der J.P."/>
            <person name="Gundlach H."/>
            <person name="Jiao Y."/>
            <person name="Hori C."/>
            <person name="Ishida J.K."/>
            <person name="Kasahara H."/>
            <person name="Kiba T."/>
            <person name="Kim M.S."/>
            <person name="Koo N."/>
            <person name="Laohavisit A."/>
            <person name="Lee Y.H."/>
            <person name="Lumba S."/>
            <person name="McCourt P."/>
            <person name="Mortimer J.C."/>
            <person name="Mutuku J.M."/>
            <person name="Nomura T."/>
            <person name="Sasaki-Sekimoto Y."/>
            <person name="Seto Y."/>
            <person name="Wang Y."/>
            <person name="Wakatake T."/>
            <person name="Sakakibara H."/>
            <person name="Demura T."/>
            <person name="Yamaguchi S."/>
            <person name="Yoneyama K."/>
            <person name="Manabe R.I."/>
            <person name="Nelson D.C."/>
            <person name="Schulman A.H."/>
            <person name="Timko M.P."/>
            <person name="dePamphilis C.W."/>
            <person name="Choi D."/>
            <person name="Shirasu K."/>
        </authorList>
    </citation>
    <scope>NUCLEOTIDE SEQUENCE [LARGE SCALE GENOMIC DNA]</scope>
    <source>
        <strain evidence="3">cv. UVA1</strain>
    </source>
</reference>
<dbReference type="Proteomes" id="UP000325081">
    <property type="component" value="Unassembled WGS sequence"/>
</dbReference>
<sequence>MTEGEKDLPPQFLNGSINSPKIRKHSLTDLFPTTCTAFGAVTSLALTNMASMAVEASSSEDEASRSEELADASEDEGQLRLGTSSTAATVGPIHDVASSDQDLKDSLNAFSERSSLVAIVNGLGAKVLHKFFDGRKLLHGGFDVEAETTQVFSTVARSFPHTAAVAGSFPHAAASAASYSRGAIYVLKTKSPSQAPVARMSSCDITKARLPLAGQSNSFCIDLFTLSSANRVEEHLPLQGMHSPQNLWRPSLLYDRDYVLHELHFIQNQAKTK</sequence>
<comment type="caution">
    <text evidence="2">The sequence shown here is derived from an EMBL/GenBank/DDBJ whole genome shotgun (WGS) entry which is preliminary data.</text>
</comment>
<evidence type="ECO:0000313" key="3">
    <source>
        <dbReference type="Proteomes" id="UP000325081"/>
    </source>
</evidence>
<evidence type="ECO:0000313" key="2">
    <source>
        <dbReference type="EMBL" id="GER30436.1"/>
    </source>
</evidence>
<name>A0A5A7PD46_STRAF</name>
<accession>A0A5A7PD46</accession>
<feature type="region of interest" description="Disordered" evidence="1">
    <location>
        <begin position="56"/>
        <end position="78"/>
    </location>
</feature>
<dbReference type="EMBL" id="BKCP01004350">
    <property type="protein sequence ID" value="GER30436.1"/>
    <property type="molecule type" value="Genomic_DNA"/>
</dbReference>
<evidence type="ECO:0000256" key="1">
    <source>
        <dbReference type="SAM" id="MobiDB-lite"/>
    </source>
</evidence>
<protein>
    <submittedName>
        <fullName evidence="2">Transcriptional regulator LsrR</fullName>
    </submittedName>
</protein>
<keyword evidence="3" id="KW-1185">Reference proteome</keyword>
<gene>
    <name evidence="2" type="ORF">STAS_06371</name>
</gene>
<proteinExistence type="predicted"/>
<dbReference type="AlphaFoldDB" id="A0A5A7PD46"/>